<dbReference type="GO" id="GO:0016020">
    <property type="term" value="C:membrane"/>
    <property type="evidence" value="ECO:0007669"/>
    <property type="project" value="UniProtKB-SubCell"/>
</dbReference>
<dbReference type="GO" id="GO:0008511">
    <property type="term" value="F:sodium:potassium:chloride symporter activity"/>
    <property type="evidence" value="ECO:0007669"/>
    <property type="project" value="TreeGrafter"/>
</dbReference>
<protein>
    <recommendedName>
        <fullName evidence="3">Solute carrier family 12 member 9</fullName>
    </recommendedName>
</protein>
<dbReference type="FunFam" id="1.20.1740.10:FF:000013">
    <property type="entry name" value="Solute carrier family 12 member"/>
    <property type="match status" value="1"/>
</dbReference>
<feature type="transmembrane region" description="Helical" evidence="9">
    <location>
        <begin position="136"/>
        <end position="156"/>
    </location>
</feature>
<dbReference type="InterPro" id="IPR004842">
    <property type="entry name" value="SLC12A_fam"/>
</dbReference>
<dbReference type="GO" id="GO:0055075">
    <property type="term" value="P:potassium ion homeostasis"/>
    <property type="evidence" value="ECO:0007669"/>
    <property type="project" value="TreeGrafter"/>
</dbReference>
<dbReference type="WBParaSite" id="SMUV_0000662101-mRNA-1">
    <property type="protein sequence ID" value="SMUV_0000662101-mRNA-1"/>
    <property type="gene ID" value="SMUV_0000662101"/>
</dbReference>
<feature type="transmembrane region" description="Helical" evidence="9">
    <location>
        <begin position="257"/>
        <end position="275"/>
    </location>
</feature>
<evidence type="ECO:0000256" key="3">
    <source>
        <dbReference type="ARBA" id="ARBA00019359"/>
    </source>
</evidence>
<dbReference type="STRING" id="451379.A0A158R5F8"/>
<organism evidence="12 13">
    <name type="scientific">Syphacia muris</name>
    <dbReference type="NCBI Taxonomy" id="451379"/>
    <lineage>
        <taxon>Eukaryota</taxon>
        <taxon>Metazoa</taxon>
        <taxon>Ecdysozoa</taxon>
        <taxon>Nematoda</taxon>
        <taxon>Chromadorea</taxon>
        <taxon>Rhabditida</taxon>
        <taxon>Spirurina</taxon>
        <taxon>Oxyuridomorpha</taxon>
        <taxon>Oxyuroidea</taxon>
        <taxon>Oxyuridae</taxon>
        <taxon>Syphacia</taxon>
    </lineage>
</organism>
<dbReference type="Proteomes" id="UP000046393">
    <property type="component" value="Unplaced"/>
</dbReference>
<feature type="transmembrane region" description="Helical" evidence="9">
    <location>
        <begin position="438"/>
        <end position="459"/>
    </location>
</feature>
<feature type="domain" description="Amino acid permease/ SLC12A" evidence="10">
    <location>
        <begin position="148"/>
        <end position="658"/>
    </location>
</feature>
<proteinExistence type="inferred from homology"/>
<evidence type="ECO:0000256" key="7">
    <source>
        <dbReference type="ARBA" id="ARBA00023136"/>
    </source>
</evidence>
<dbReference type="GO" id="GO:1990573">
    <property type="term" value="P:potassium ion import across plasma membrane"/>
    <property type="evidence" value="ECO:0007669"/>
    <property type="project" value="TreeGrafter"/>
</dbReference>
<dbReference type="PANTHER" id="PTHR11827">
    <property type="entry name" value="SOLUTE CARRIER FAMILY 12, CATION COTRANSPORTERS"/>
    <property type="match status" value="1"/>
</dbReference>
<accession>A0A158R5F8</accession>
<dbReference type="InterPro" id="IPR018491">
    <property type="entry name" value="SLC12_C"/>
</dbReference>
<dbReference type="GO" id="GO:0055064">
    <property type="term" value="P:chloride ion homeostasis"/>
    <property type="evidence" value="ECO:0007669"/>
    <property type="project" value="TreeGrafter"/>
</dbReference>
<keyword evidence="12" id="KW-1185">Reference proteome</keyword>
<sequence length="1127" mass="127449">MLNSNPTESYPGNTDTLSRHQSLPMKRKPKISFSEDLAKQVRYECQSDNQLETHSENFCDNEITLDRPPAIEHYRLTMQALRKASGLVRPSMAELMHGAREAAVETRDLEKTRENIKIMVDKAYAKMREKNSVEKIDFFQGVFIPVFTNIVGSLLYLRNSWVAGQAGIIAGMGTVFLSTVVIVITAVSLCGICSNGEIKRGGLYYLVSRSLGPEFGGSIGTIFSMANAMMASLYIVSVAETISDLLIENDYGFITNTRIYFAVICITLMLITLAGPDIEQSFTLFMFSLYFVSFFNWCVGSVIPPNEEQRRKGMTGYSLATISGNLLPLWHGENFISVFAVIFPGMTGLMAGSMALDKLRDPARDVPLGMLSAIGVCSLFNLIAVFISGATMLRDVSGQHEIQFNNATEQWETFACQFNETCKYGLLNYYQVAKLEALWAPLIYAGIFAMSLSSTMTNLNNGPQIFQAMCQDQLFPFVRYFSKGYRYVPERAYICFAIFTMAIIMIENILWIQFVFKENLQSFFLGDLNVINGLVSNLFLAVYASVNYACFDASFAKSPGSLRKRYDLRFRPSFRFYSMRLSLAGAVLCIIVMFIISWMTALVIFAFFFVVFIYLSRRRVDVNWGSSTQANSYRTALISVLKLTDIEEHVKNYRPQILLMIGNPASRPSLLDFTSSITKGDSLLIAAHVILCPPTEGVFRTVKQLDTQMNGWLKMNKKKAFYMPFANEDLRSGAQHLFQLSGLGKLRPNILLMGYKADWNIGSDVDLKAVDDYVGIIRDAFENNFGVGVLRNGADGFDLSEPMLQLNIKDLTAFKLGRRGSTEDVSNRVENKSLVECSSHGSISDHPSSANLYYDLFAPKSVLKSSPHGKDDAKHSSNKYSKFFSDNVLFKNFLKHEDTEAVVDEPEEIKKLSSEEYKLLHNQMNKYHFKKKNSRIDVWWLYDDGGLTLLIPHLLRLPKSYLEGARLRVFTLSSSQKLQLDQQNMAALLTKFRIEFNDLQIIPDITRKPHPTTVKCFEEIIGNMRASSENDSANLITDNELTTQIYRTHRHLRTRELFLKHSHDADLIVACNITINSRFILLFSTLPVPRIETNCYLYMGWLEALTRDLPPILLIRGNQTSVLTFYS</sequence>
<evidence type="ECO:0000256" key="1">
    <source>
        <dbReference type="ARBA" id="ARBA00004141"/>
    </source>
</evidence>
<name>A0A158R5F8_9BILA</name>
<feature type="transmembrane region" description="Helical" evidence="9">
    <location>
        <begin position="534"/>
        <end position="555"/>
    </location>
</feature>
<dbReference type="InterPro" id="IPR004841">
    <property type="entry name" value="AA-permease/SLC12A_dom"/>
</dbReference>
<keyword evidence="4" id="KW-0813">Transport</keyword>
<evidence type="ECO:0000259" key="10">
    <source>
        <dbReference type="Pfam" id="PF00324"/>
    </source>
</evidence>
<feature type="transmembrane region" description="Helical" evidence="9">
    <location>
        <begin position="492"/>
        <end position="514"/>
    </location>
</feature>
<dbReference type="GO" id="GO:0055078">
    <property type="term" value="P:sodium ion homeostasis"/>
    <property type="evidence" value="ECO:0007669"/>
    <property type="project" value="TreeGrafter"/>
</dbReference>
<evidence type="ECO:0000256" key="2">
    <source>
        <dbReference type="ARBA" id="ARBA00010593"/>
    </source>
</evidence>
<dbReference type="GO" id="GO:0006884">
    <property type="term" value="P:cell volume homeostasis"/>
    <property type="evidence" value="ECO:0007669"/>
    <property type="project" value="TreeGrafter"/>
</dbReference>
<feature type="transmembrane region" description="Helical" evidence="9">
    <location>
        <begin position="168"/>
        <end position="194"/>
    </location>
</feature>
<evidence type="ECO:0000313" key="12">
    <source>
        <dbReference type="Proteomes" id="UP000046393"/>
    </source>
</evidence>
<evidence type="ECO:0000256" key="5">
    <source>
        <dbReference type="ARBA" id="ARBA00022692"/>
    </source>
</evidence>
<keyword evidence="7 9" id="KW-0472">Membrane</keyword>
<dbReference type="Pfam" id="PF00324">
    <property type="entry name" value="AA_permease"/>
    <property type="match status" value="1"/>
</dbReference>
<feature type="transmembrane region" description="Helical" evidence="9">
    <location>
        <begin position="282"/>
        <end position="303"/>
    </location>
</feature>
<feature type="transmembrane region" description="Helical" evidence="9">
    <location>
        <begin position="335"/>
        <end position="356"/>
    </location>
</feature>
<comment type="similarity">
    <text evidence="2">Belongs to the SLC12A transporter family.</text>
</comment>
<evidence type="ECO:0000259" key="11">
    <source>
        <dbReference type="Pfam" id="PF03522"/>
    </source>
</evidence>
<dbReference type="Gene3D" id="1.20.1740.10">
    <property type="entry name" value="Amino acid/polyamine transporter I"/>
    <property type="match status" value="1"/>
</dbReference>
<evidence type="ECO:0000256" key="4">
    <source>
        <dbReference type="ARBA" id="ARBA00022448"/>
    </source>
</evidence>
<evidence type="ECO:0000256" key="9">
    <source>
        <dbReference type="SAM" id="Phobius"/>
    </source>
</evidence>
<feature type="domain" description="SLC12A transporter C-terminal" evidence="11">
    <location>
        <begin position="667"/>
        <end position="1127"/>
    </location>
</feature>
<evidence type="ECO:0000313" key="13">
    <source>
        <dbReference type="WBParaSite" id="SMUV_0000662101-mRNA-1"/>
    </source>
</evidence>
<dbReference type="AlphaFoldDB" id="A0A158R5F8"/>
<feature type="region of interest" description="Disordered" evidence="8">
    <location>
        <begin position="1"/>
        <end position="30"/>
    </location>
</feature>
<comment type="subcellular location">
    <subcellularLocation>
        <location evidence="1">Membrane</location>
        <topology evidence="1">Multi-pass membrane protein</topology>
    </subcellularLocation>
</comment>
<feature type="transmembrane region" description="Helical" evidence="9">
    <location>
        <begin position="581"/>
        <end position="614"/>
    </location>
</feature>
<feature type="compositionally biased region" description="Polar residues" evidence="8">
    <location>
        <begin position="1"/>
        <end position="21"/>
    </location>
</feature>
<feature type="transmembrane region" description="Helical" evidence="9">
    <location>
        <begin position="215"/>
        <end position="237"/>
    </location>
</feature>
<reference evidence="13" key="1">
    <citation type="submission" date="2016-04" db="UniProtKB">
        <authorList>
            <consortium name="WormBaseParasite"/>
        </authorList>
    </citation>
    <scope>IDENTIFICATION</scope>
</reference>
<feature type="transmembrane region" description="Helical" evidence="9">
    <location>
        <begin position="368"/>
        <end position="387"/>
    </location>
</feature>
<keyword evidence="6 9" id="KW-1133">Transmembrane helix</keyword>
<evidence type="ECO:0000256" key="8">
    <source>
        <dbReference type="SAM" id="MobiDB-lite"/>
    </source>
</evidence>
<keyword evidence="5 9" id="KW-0812">Transmembrane</keyword>
<dbReference type="PANTHER" id="PTHR11827:SF103">
    <property type="entry name" value="SODIUM CHLORIDE COTRANSPORTER 69, ISOFORM E"/>
    <property type="match status" value="1"/>
</dbReference>
<evidence type="ECO:0000256" key="6">
    <source>
        <dbReference type="ARBA" id="ARBA00022989"/>
    </source>
</evidence>
<dbReference type="Pfam" id="PF03522">
    <property type="entry name" value="SLC12"/>
    <property type="match status" value="1"/>
</dbReference>